<reference evidence="1 2" key="1">
    <citation type="submission" date="2021-06" db="EMBL/GenBank/DDBJ databases">
        <title>A haploid diamondback moth (Plutella xylostella L.) genome assembly resolves 31 chromosomes and identifies a diamide resistance mutation.</title>
        <authorList>
            <person name="Ward C.M."/>
            <person name="Perry K.D."/>
            <person name="Baker G."/>
            <person name="Powis K."/>
            <person name="Heckel D.G."/>
            <person name="Baxter S.W."/>
        </authorList>
    </citation>
    <scope>NUCLEOTIDE SEQUENCE [LARGE SCALE GENOMIC DNA]</scope>
    <source>
        <strain evidence="1 2">LV</strain>
        <tissue evidence="1">Single pupa</tissue>
    </source>
</reference>
<dbReference type="Proteomes" id="UP000823941">
    <property type="component" value="Chromosome 17"/>
</dbReference>
<evidence type="ECO:0000313" key="1">
    <source>
        <dbReference type="EMBL" id="KAG7303073.1"/>
    </source>
</evidence>
<sequence>MSKELAARLQHDRKKCLPLLQLHSAVPRTRVPRSQVIPLTQSSHTPSVSKALHFQLQVVKQFLFGIAAVKWRKILWPVKVKGERDSVAWAGKGPSKAEARTW</sequence>
<accession>A0ABQ7QCW8</accession>
<organism evidence="1 2">
    <name type="scientific">Plutella xylostella</name>
    <name type="common">Diamondback moth</name>
    <name type="synonym">Plutella maculipennis</name>
    <dbReference type="NCBI Taxonomy" id="51655"/>
    <lineage>
        <taxon>Eukaryota</taxon>
        <taxon>Metazoa</taxon>
        <taxon>Ecdysozoa</taxon>
        <taxon>Arthropoda</taxon>
        <taxon>Hexapoda</taxon>
        <taxon>Insecta</taxon>
        <taxon>Pterygota</taxon>
        <taxon>Neoptera</taxon>
        <taxon>Endopterygota</taxon>
        <taxon>Lepidoptera</taxon>
        <taxon>Glossata</taxon>
        <taxon>Ditrysia</taxon>
        <taxon>Yponomeutoidea</taxon>
        <taxon>Plutellidae</taxon>
        <taxon>Plutella</taxon>
    </lineage>
</organism>
<name>A0ABQ7QCW8_PLUXY</name>
<evidence type="ECO:0000313" key="2">
    <source>
        <dbReference type="Proteomes" id="UP000823941"/>
    </source>
</evidence>
<proteinExistence type="predicted"/>
<dbReference type="EMBL" id="JAHIBW010000017">
    <property type="protein sequence ID" value="KAG7303073.1"/>
    <property type="molecule type" value="Genomic_DNA"/>
</dbReference>
<protein>
    <submittedName>
        <fullName evidence="1">Uncharacterized protein</fullName>
    </submittedName>
</protein>
<keyword evidence="2" id="KW-1185">Reference proteome</keyword>
<gene>
    <name evidence="1" type="ORF">JYU34_013100</name>
</gene>
<comment type="caution">
    <text evidence="1">The sequence shown here is derived from an EMBL/GenBank/DDBJ whole genome shotgun (WGS) entry which is preliminary data.</text>
</comment>